<dbReference type="RefSeq" id="WP_282218370.1">
    <property type="nucleotide sequence ID" value="NZ_CP118246.1"/>
</dbReference>
<evidence type="ECO:0000256" key="1">
    <source>
        <dbReference type="ARBA" id="ARBA00008520"/>
    </source>
</evidence>
<dbReference type="Proteomes" id="UP001220530">
    <property type="component" value="Chromosome"/>
</dbReference>
<dbReference type="PANTHER" id="PTHR30061">
    <property type="entry name" value="MALTOSE-BINDING PERIPLASMIC PROTEIN"/>
    <property type="match status" value="1"/>
</dbReference>
<dbReference type="EMBL" id="CP118246">
    <property type="protein sequence ID" value="WDR01961.1"/>
    <property type="molecule type" value="Genomic_DNA"/>
</dbReference>
<evidence type="ECO:0000256" key="4">
    <source>
        <dbReference type="ARBA" id="ARBA00022764"/>
    </source>
</evidence>
<evidence type="ECO:0000256" key="2">
    <source>
        <dbReference type="ARBA" id="ARBA00022448"/>
    </source>
</evidence>
<reference evidence="5 6" key="1">
    <citation type="submission" date="2023-02" db="EMBL/GenBank/DDBJ databases">
        <title>Devosia algicola sp. nov., isolated from the phycosphere of marine algae.</title>
        <authorList>
            <person name="Kim J.M."/>
            <person name="Lee J.K."/>
            <person name="Choi B.J."/>
            <person name="Bayburt H."/>
            <person name="Jeon C.O."/>
        </authorList>
    </citation>
    <scope>NUCLEOTIDE SEQUENCE [LARGE SCALE GENOMIC DNA]</scope>
    <source>
        <strain evidence="5 6">G20-9</strain>
    </source>
</reference>
<protein>
    <submittedName>
        <fullName evidence="5">Extracellular solute-binding protein</fullName>
    </submittedName>
</protein>
<keyword evidence="2" id="KW-0813">Transport</keyword>
<keyword evidence="6" id="KW-1185">Reference proteome</keyword>
<comment type="similarity">
    <text evidence="1">Belongs to the bacterial solute-binding protein 1 family.</text>
</comment>
<organism evidence="5 6">
    <name type="scientific">Devosia algicola</name>
    <dbReference type="NCBI Taxonomy" id="3026418"/>
    <lineage>
        <taxon>Bacteria</taxon>
        <taxon>Pseudomonadati</taxon>
        <taxon>Pseudomonadota</taxon>
        <taxon>Alphaproteobacteria</taxon>
        <taxon>Hyphomicrobiales</taxon>
        <taxon>Devosiaceae</taxon>
        <taxon>Devosia</taxon>
    </lineage>
</organism>
<dbReference type="Gene3D" id="3.40.190.10">
    <property type="entry name" value="Periplasmic binding protein-like II"/>
    <property type="match status" value="2"/>
</dbReference>
<dbReference type="InterPro" id="IPR006059">
    <property type="entry name" value="SBP"/>
</dbReference>
<evidence type="ECO:0000256" key="3">
    <source>
        <dbReference type="ARBA" id="ARBA00022729"/>
    </source>
</evidence>
<evidence type="ECO:0000313" key="6">
    <source>
        <dbReference type="Proteomes" id="UP001220530"/>
    </source>
</evidence>
<evidence type="ECO:0000313" key="5">
    <source>
        <dbReference type="EMBL" id="WDR01961.1"/>
    </source>
</evidence>
<accession>A0ABY7YKZ2</accession>
<name>A0ABY7YKZ2_9HYPH</name>
<proteinExistence type="inferred from homology"/>
<dbReference type="PANTHER" id="PTHR30061:SF50">
    <property type="entry name" value="MALTOSE_MALTODEXTRIN-BINDING PERIPLASMIC PROTEIN"/>
    <property type="match status" value="1"/>
</dbReference>
<gene>
    <name evidence="5" type="ORF">PSQ19_14865</name>
</gene>
<keyword evidence="4" id="KW-0574">Periplasm</keyword>
<dbReference type="SUPFAM" id="SSF53850">
    <property type="entry name" value="Periplasmic binding protein-like II"/>
    <property type="match status" value="1"/>
</dbReference>
<sequence length="192" mass="20828">MPWTDPILVEAAQKLKDMVSDGIFMPGINGMNADEQNQAWYVGRAAMVLSGPWDIVPYTTNAPEGFDLKVMRFPPLFDGVKQGTSPGGVGKNYAVPKGDNVEAAKDFLAYLLSPEVMKGYVEANRIIAPYSGPNDDTTDPLLQVFIENQKTNLVPRVLLNADVLEALGGAIQGVLSDEITPTEAMQEVEDAR</sequence>
<keyword evidence="3" id="KW-0732">Signal</keyword>
<dbReference type="Pfam" id="PF13416">
    <property type="entry name" value="SBP_bac_8"/>
    <property type="match status" value="1"/>
</dbReference>